<evidence type="ECO:0000313" key="1">
    <source>
        <dbReference type="EMBL" id="EGC86770.1"/>
    </source>
</evidence>
<comment type="caution">
    <text evidence="1">The sequence shown here is derived from an EMBL/GenBank/DDBJ whole genome shotgun (WGS) entry which is preliminary data.</text>
</comment>
<name>F0H606_9BACT</name>
<keyword evidence="2" id="KW-1185">Reference proteome</keyword>
<gene>
    <name evidence="1" type="ORF">HMPREF9303_2391</name>
</gene>
<reference evidence="1 2" key="1">
    <citation type="submission" date="2011-02" db="EMBL/GenBank/DDBJ databases">
        <authorList>
            <person name="Durkin A.S."/>
            <person name="Madupu R."/>
            <person name="Torralba M."/>
            <person name="Gillis M."/>
            <person name="Methe B."/>
            <person name="Sutton G."/>
            <person name="Nelson K.E."/>
        </authorList>
    </citation>
    <scope>NUCLEOTIDE SEQUENCE [LARGE SCALE GENOMIC DNA]</scope>
    <source>
        <strain evidence="1 2">CRIS 18C-A</strain>
    </source>
</reference>
<sequence length="54" mass="6032">MLTARTMPYIAGRGANLQLAKSCAGRTYFIRGLLFRRQCRMVCSKEIAQGDHAV</sequence>
<proteinExistence type="predicted"/>
<dbReference type="EMBL" id="AEXO01000051">
    <property type="protein sequence ID" value="EGC86770.1"/>
    <property type="molecule type" value="Genomic_DNA"/>
</dbReference>
<organism evidence="1 2">
    <name type="scientific">Prevotella denticola CRIS 18C-A</name>
    <dbReference type="NCBI Taxonomy" id="944557"/>
    <lineage>
        <taxon>Bacteria</taxon>
        <taxon>Pseudomonadati</taxon>
        <taxon>Bacteroidota</taxon>
        <taxon>Bacteroidia</taxon>
        <taxon>Bacteroidales</taxon>
        <taxon>Prevotellaceae</taxon>
        <taxon>Prevotella</taxon>
    </lineage>
</organism>
<dbReference type="AlphaFoldDB" id="F0H606"/>
<protein>
    <submittedName>
        <fullName evidence="1">Uncharacterized protein</fullName>
    </submittedName>
</protein>
<accession>F0H606</accession>
<dbReference type="Proteomes" id="UP000003155">
    <property type="component" value="Unassembled WGS sequence"/>
</dbReference>
<evidence type="ECO:0000313" key="2">
    <source>
        <dbReference type="Proteomes" id="UP000003155"/>
    </source>
</evidence>